<protein>
    <submittedName>
        <fullName evidence="1">Uncharacterized protein</fullName>
    </submittedName>
</protein>
<comment type="caution">
    <text evidence="1">The sequence shown here is derived from an EMBL/GenBank/DDBJ whole genome shotgun (WGS) entry which is preliminary data.</text>
</comment>
<evidence type="ECO:0000313" key="1">
    <source>
        <dbReference type="EMBL" id="KAK6345842.1"/>
    </source>
</evidence>
<keyword evidence="2" id="KW-1185">Reference proteome</keyword>
<gene>
    <name evidence="1" type="ORF">TWF730_010185</name>
</gene>
<dbReference type="Proteomes" id="UP001373714">
    <property type="component" value="Unassembled WGS sequence"/>
</dbReference>
<evidence type="ECO:0000313" key="2">
    <source>
        <dbReference type="Proteomes" id="UP001373714"/>
    </source>
</evidence>
<dbReference type="AlphaFoldDB" id="A0AAV9URF1"/>
<name>A0AAV9URF1_9PEZI</name>
<proteinExistence type="predicted"/>
<reference evidence="1 2" key="1">
    <citation type="submission" date="2019-10" db="EMBL/GenBank/DDBJ databases">
        <authorList>
            <person name="Palmer J.M."/>
        </authorList>
    </citation>
    <scope>NUCLEOTIDE SEQUENCE [LARGE SCALE GENOMIC DNA]</scope>
    <source>
        <strain evidence="1 2">TWF730</strain>
    </source>
</reference>
<organism evidence="1 2">
    <name type="scientific">Orbilia blumenaviensis</name>
    <dbReference type="NCBI Taxonomy" id="1796055"/>
    <lineage>
        <taxon>Eukaryota</taxon>
        <taxon>Fungi</taxon>
        <taxon>Dikarya</taxon>
        <taxon>Ascomycota</taxon>
        <taxon>Pezizomycotina</taxon>
        <taxon>Orbiliomycetes</taxon>
        <taxon>Orbiliales</taxon>
        <taxon>Orbiliaceae</taxon>
        <taxon>Orbilia</taxon>
    </lineage>
</organism>
<sequence length="163" mass="18239">MSNKYLQGGQVRSEDCTAFRAHLDTFSRPLVSIFGGSENINDKEKPGQVLPKFSVATLWVFLNIFPSVEQMSDGGELFTVCNKSGERLERKSDARSDEKTYTALDRLTNMLRDDIEKSPTKEKVKKGAAEIITVNLQKGEAFTLKIPSNMLAPKTTTKFIAMR</sequence>
<dbReference type="EMBL" id="JAVHNS010000008">
    <property type="protein sequence ID" value="KAK6345842.1"/>
    <property type="molecule type" value="Genomic_DNA"/>
</dbReference>
<accession>A0AAV9URF1</accession>